<keyword evidence="2" id="KW-0472">Membrane</keyword>
<name>A0A3B0CK35_9BACL</name>
<dbReference type="Proteomes" id="UP000282311">
    <property type="component" value="Unassembled WGS sequence"/>
</dbReference>
<keyword evidence="4" id="KW-1185">Reference proteome</keyword>
<gene>
    <name evidence="3" type="primary">amaP</name>
    <name evidence="3" type="ORF">D7M11_11940</name>
</gene>
<evidence type="ECO:0000256" key="1">
    <source>
        <dbReference type="ARBA" id="ARBA00005721"/>
    </source>
</evidence>
<proteinExistence type="inferred from homology"/>
<sequence length="185" mass="20647">MIKVLDRLLLFLYTLIIGISVVFFLTASFGWVPIETSANFLRNLYYEKSTAYPAIAIGLFVLLVTCRFFFVAVRRGKAHIPSIDQRTDYGDIRISLETVENLALKSAGRVRGVKDMKARVSVSDAGLDIVIRAFVDGETSIPELSEEMQRSVKNHIEDITGIPVANVSVFVANVVQTQTFKSRVE</sequence>
<dbReference type="AlphaFoldDB" id="A0A3B0CK35"/>
<dbReference type="OrthoDB" id="1716040at2"/>
<dbReference type="EMBL" id="RBAH01000007">
    <property type="protein sequence ID" value="RKN84697.1"/>
    <property type="molecule type" value="Genomic_DNA"/>
</dbReference>
<dbReference type="RefSeq" id="WP_120747440.1">
    <property type="nucleotide sequence ID" value="NZ_RBAH01000007.1"/>
</dbReference>
<keyword evidence="2" id="KW-1133">Transmembrane helix</keyword>
<organism evidence="3 4">
    <name type="scientific">Paenibacillus ginsengarvi</name>
    <dbReference type="NCBI Taxonomy" id="400777"/>
    <lineage>
        <taxon>Bacteria</taxon>
        <taxon>Bacillati</taxon>
        <taxon>Bacillota</taxon>
        <taxon>Bacilli</taxon>
        <taxon>Bacillales</taxon>
        <taxon>Paenibacillaceae</taxon>
        <taxon>Paenibacillus</taxon>
    </lineage>
</organism>
<accession>A0A3B0CK35</accession>
<evidence type="ECO:0000313" key="4">
    <source>
        <dbReference type="Proteomes" id="UP000282311"/>
    </source>
</evidence>
<feature type="transmembrane region" description="Helical" evidence="2">
    <location>
        <begin position="51"/>
        <end position="73"/>
    </location>
</feature>
<reference evidence="3 4" key="1">
    <citation type="journal article" date="2007" name="Int. J. Syst. Evol. Microbiol.">
        <title>Paenibacillus ginsengarvi sp. nov., isolated from soil from ginseng cultivation.</title>
        <authorList>
            <person name="Yoon M.H."/>
            <person name="Ten L.N."/>
            <person name="Im W.T."/>
        </authorList>
    </citation>
    <scope>NUCLEOTIDE SEQUENCE [LARGE SCALE GENOMIC DNA]</scope>
    <source>
        <strain evidence="3 4">KCTC 13059</strain>
    </source>
</reference>
<dbReference type="Pfam" id="PF03780">
    <property type="entry name" value="Asp23"/>
    <property type="match status" value="1"/>
</dbReference>
<dbReference type="NCBIfam" id="NF033218">
    <property type="entry name" value="anchor_AmaP"/>
    <property type="match status" value="1"/>
</dbReference>
<feature type="transmembrane region" description="Helical" evidence="2">
    <location>
        <begin position="9"/>
        <end position="31"/>
    </location>
</feature>
<dbReference type="InterPro" id="IPR005531">
    <property type="entry name" value="Asp23"/>
</dbReference>
<protein>
    <submittedName>
        <fullName evidence="3">Alkaline shock response membrane anchor protein AmaP</fullName>
    </submittedName>
</protein>
<evidence type="ECO:0000313" key="3">
    <source>
        <dbReference type="EMBL" id="RKN84697.1"/>
    </source>
</evidence>
<comment type="caution">
    <text evidence="3">The sequence shown here is derived from an EMBL/GenBank/DDBJ whole genome shotgun (WGS) entry which is preliminary data.</text>
</comment>
<keyword evidence="2" id="KW-0812">Transmembrane</keyword>
<comment type="similarity">
    <text evidence="1">Belongs to the asp23 family.</text>
</comment>
<evidence type="ECO:0000256" key="2">
    <source>
        <dbReference type="SAM" id="Phobius"/>
    </source>
</evidence>